<dbReference type="Pfam" id="PF15418">
    <property type="entry name" value="DUF4625"/>
    <property type="match status" value="1"/>
</dbReference>
<dbReference type="EMBL" id="BQKE01000001">
    <property type="protein sequence ID" value="GJM60255.1"/>
    <property type="molecule type" value="Genomic_DNA"/>
</dbReference>
<evidence type="ECO:0000313" key="3">
    <source>
        <dbReference type="Proteomes" id="UP001310022"/>
    </source>
</evidence>
<evidence type="ECO:0008006" key="4">
    <source>
        <dbReference type="Google" id="ProtNLM"/>
    </source>
</evidence>
<dbReference type="Proteomes" id="UP001310022">
    <property type="component" value="Unassembled WGS sequence"/>
</dbReference>
<comment type="caution">
    <text evidence="2">The sequence shown here is derived from an EMBL/GenBank/DDBJ whole genome shotgun (WGS) entry which is preliminary data.</text>
</comment>
<protein>
    <recommendedName>
        <fullName evidence="4">DUF4625 domain-containing protein</fullName>
    </recommendedName>
</protein>
<dbReference type="AlphaFoldDB" id="A0AAN4VWV7"/>
<sequence>MKKLLFAFVLGTFFSSCSSDDNNDNTVAPEVTINQLADETEEHDGEEMALVEPGEELYLNADITGKNKIASYKFDIHFAGDDHDHRTSSTDVEWSWNKIEELEGDVYEIKIDENIVMVPDEIEGNHIKEGKYHFAVFAIDEFGNETVARQDLLIEHHDHEH</sequence>
<evidence type="ECO:0000256" key="1">
    <source>
        <dbReference type="SAM" id="SignalP"/>
    </source>
</evidence>
<dbReference type="PROSITE" id="PS51257">
    <property type="entry name" value="PROKAR_LIPOPROTEIN"/>
    <property type="match status" value="1"/>
</dbReference>
<accession>A0AAN4VWV7</accession>
<proteinExistence type="predicted"/>
<name>A0AAN4VWV7_9BACT</name>
<evidence type="ECO:0000313" key="2">
    <source>
        <dbReference type="EMBL" id="GJM60255.1"/>
    </source>
</evidence>
<organism evidence="2 3">
    <name type="scientific">Persicobacter diffluens</name>
    <dbReference type="NCBI Taxonomy" id="981"/>
    <lineage>
        <taxon>Bacteria</taxon>
        <taxon>Pseudomonadati</taxon>
        <taxon>Bacteroidota</taxon>
        <taxon>Cytophagia</taxon>
        <taxon>Cytophagales</taxon>
        <taxon>Persicobacteraceae</taxon>
        <taxon>Persicobacter</taxon>
    </lineage>
</organism>
<dbReference type="RefSeq" id="WP_338236066.1">
    <property type="nucleotide sequence ID" value="NZ_BQKE01000001.1"/>
</dbReference>
<reference evidence="2 3" key="1">
    <citation type="submission" date="2021-12" db="EMBL/GenBank/DDBJ databases">
        <title>Genome sequencing of bacteria with rrn-lacking chromosome and rrn-plasmid.</title>
        <authorList>
            <person name="Anda M."/>
            <person name="Iwasaki W."/>
        </authorList>
    </citation>
    <scope>NUCLEOTIDE SEQUENCE [LARGE SCALE GENOMIC DNA]</scope>
    <source>
        <strain evidence="2 3">NBRC 15940</strain>
    </source>
</reference>
<keyword evidence="1" id="KW-0732">Signal</keyword>
<feature type="signal peptide" evidence="1">
    <location>
        <begin position="1"/>
        <end position="19"/>
    </location>
</feature>
<gene>
    <name evidence="2" type="ORF">PEDI_08070</name>
</gene>
<dbReference type="InterPro" id="IPR027829">
    <property type="entry name" value="DUF4625"/>
</dbReference>
<keyword evidence="3" id="KW-1185">Reference proteome</keyword>
<feature type="chain" id="PRO_5043027092" description="DUF4625 domain-containing protein" evidence="1">
    <location>
        <begin position="20"/>
        <end position="161"/>
    </location>
</feature>